<evidence type="ECO:0000256" key="4">
    <source>
        <dbReference type="ARBA" id="ARBA00022723"/>
    </source>
</evidence>
<gene>
    <name evidence="7" type="ORF">CTER_0061</name>
</gene>
<dbReference type="GO" id="GO:0046872">
    <property type="term" value="F:metal ion binding"/>
    <property type="evidence" value="ECO:0007669"/>
    <property type="project" value="UniProtKB-KW"/>
</dbReference>
<dbReference type="InterPro" id="IPR005255">
    <property type="entry name" value="PdxA_fam"/>
</dbReference>
<comment type="caution">
    <text evidence="7">The sequence shown here is derived from an EMBL/GenBank/DDBJ whole genome shotgun (WGS) entry which is preliminary data.</text>
</comment>
<dbReference type="RefSeq" id="WP_004622767.1">
    <property type="nucleotide sequence ID" value="NZ_AORV01000002.1"/>
</dbReference>
<comment type="similarity">
    <text evidence="2">Belongs to the PdxA family. PdxA2 subfamily.</text>
</comment>
<dbReference type="PATRIC" id="fig|1195236.3.peg.61"/>
<dbReference type="Pfam" id="PF04166">
    <property type="entry name" value="PdxA"/>
    <property type="match status" value="1"/>
</dbReference>
<proteinExistence type="inferred from homology"/>
<comment type="subunit">
    <text evidence="3">Homodimer.</text>
</comment>
<dbReference type="Proteomes" id="UP000014155">
    <property type="component" value="Unassembled WGS sequence"/>
</dbReference>
<dbReference type="EC" id="1.1.1.262" evidence="7"/>
<evidence type="ECO:0000313" key="7">
    <source>
        <dbReference type="EMBL" id="EMS74209.1"/>
    </source>
</evidence>
<evidence type="ECO:0000256" key="3">
    <source>
        <dbReference type="ARBA" id="ARBA00011738"/>
    </source>
</evidence>
<keyword evidence="4" id="KW-0479">Metal-binding</keyword>
<keyword evidence="6" id="KW-0520">NAD</keyword>
<dbReference type="EMBL" id="AORV01000002">
    <property type="protein sequence ID" value="EMS74209.1"/>
    <property type="molecule type" value="Genomic_DNA"/>
</dbReference>
<dbReference type="SUPFAM" id="SSF53659">
    <property type="entry name" value="Isocitrate/Isopropylmalate dehydrogenase-like"/>
    <property type="match status" value="1"/>
</dbReference>
<reference evidence="7 8" key="1">
    <citation type="journal article" date="2013" name="Genome Announc.">
        <title>Draft Genome Sequence of the Cellulolytic, Mesophilic, Anaerobic Bacterium Clostridium termitidis Strain CT1112 (DSM 5398).</title>
        <authorList>
            <person name="Lal S."/>
            <person name="Ramachandran U."/>
            <person name="Zhang X."/>
            <person name="Munir R."/>
            <person name="Sparling R."/>
            <person name="Levin D.B."/>
        </authorList>
    </citation>
    <scope>NUCLEOTIDE SEQUENCE [LARGE SCALE GENOMIC DNA]</scope>
    <source>
        <strain evidence="7 8">CT1112</strain>
    </source>
</reference>
<accession>S0FYL5</accession>
<dbReference type="AlphaFoldDB" id="S0FYL5"/>
<dbReference type="PANTHER" id="PTHR30004:SF6">
    <property type="entry name" value="D-THREONATE 4-PHOSPHATE DEHYDROGENASE"/>
    <property type="match status" value="1"/>
</dbReference>
<dbReference type="GO" id="GO:0051287">
    <property type="term" value="F:NAD binding"/>
    <property type="evidence" value="ECO:0007669"/>
    <property type="project" value="InterPro"/>
</dbReference>
<keyword evidence="5 7" id="KW-0560">Oxidoreductase</keyword>
<comment type="cofactor">
    <cofactor evidence="1">
        <name>a divalent metal cation</name>
        <dbReference type="ChEBI" id="CHEBI:60240"/>
    </cofactor>
</comment>
<keyword evidence="8" id="KW-1185">Reference proteome</keyword>
<dbReference type="eggNOG" id="COG1995">
    <property type="taxonomic scope" value="Bacteria"/>
</dbReference>
<evidence type="ECO:0000256" key="5">
    <source>
        <dbReference type="ARBA" id="ARBA00023002"/>
    </source>
</evidence>
<dbReference type="NCBIfam" id="NF002992">
    <property type="entry name" value="PRK03743.1"/>
    <property type="match status" value="1"/>
</dbReference>
<evidence type="ECO:0000256" key="1">
    <source>
        <dbReference type="ARBA" id="ARBA00001968"/>
    </source>
</evidence>
<sequence length="341" mass="37085">MTKPFIGIPMGDPAGVGPEITVKALVHEDIYDVCRPVVIGDAEAIRKSVEICKLDSEVRVIKKSDEGQFSSRAINVIDLNNIAHEKFSYGIVQAQNGLASYEYIKKSVELALNGELAAIATTPINKPALKAGNVDFIGHTEILAGLTNTEDPLTMFEVRGMRVFFLSRHVPLKRACEMVTEQRLLDYIDRCTGALESLGITEGTMAVAGLNPHSGDNGLFGNEDMEQIVPAVEKAKSRGYRVVGPVGADSVFHQALMGKYNSVLSLYHDQGHIATKTLDFERTIAITLGLPFLRTSVDHGTAYDIAGKGTASEVSMVEAILLASKYARPYSQWIGSRINKM</sequence>
<dbReference type="PANTHER" id="PTHR30004">
    <property type="entry name" value="4-HYDROXYTHREONINE-4-PHOSPHATE DEHYDROGENASE"/>
    <property type="match status" value="1"/>
</dbReference>
<dbReference type="GO" id="GO:0050570">
    <property type="term" value="F:4-hydroxythreonine-4-phosphate dehydrogenase activity"/>
    <property type="evidence" value="ECO:0007669"/>
    <property type="project" value="UniProtKB-EC"/>
</dbReference>
<name>S0FYL5_RUMCE</name>
<dbReference type="STRING" id="1195236.CTER_0061"/>
<evidence type="ECO:0000256" key="6">
    <source>
        <dbReference type="ARBA" id="ARBA00023027"/>
    </source>
</evidence>
<evidence type="ECO:0000313" key="8">
    <source>
        <dbReference type="Proteomes" id="UP000014155"/>
    </source>
</evidence>
<dbReference type="Gene3D" id="3.40.718.10">
    <property type="entry name" value="Isopropylmalate Dehydrogenase"/>
    <property type="match status" value="1"/>
</dbReference>
<protein>
    <submittedName>
        <fullName evidence="7">4-hydroxythreonine-4-phosphate dehydrogenase</fullName>
        <ecNumber evidence="7">1.1.1.262</ecNumber>
    </submittedName>
</protein>
<evidence type="ECO:0000256" key="2">
    <source>
        <dbReference type="ARBA" id="ARBA00009464"/>
    </source>
</evidence>
<dbReference type="NCBIfam" id="TIGR00557">
    <property type="entry name" value="pdxA"/>
    <property type="match status" value="1"/>
</dbReference>
<organism evidence="7 8">
    <name type="scientific">Ruminiclostridium cellobioparum subsp. termitidis CT1112</name>
    <dbReference type="NCBI Taxonomy" id="1195236"/>
    <lineage>
        <taxon>Bacteria</taxon>
        <taxon>Bacillati</taxon>
        <taxon>Bacillota</taxon>
        <taxon>Clostridia</taxon>
        <taxon>Eubacteriales</taxon>
        <taxon>Oscillospiraceae</taxon>
        <taxon>Ruminiclostridium</taxon>
    </lineage>
</organism>